<dbReference type="InterPro" id="IPR012936">
    <property type="entry name" value="Erv_C"/>
</dbReference>
<evidence type="ECO:0000256" key="2">
    <source>
        <dbReference type="ARBA" id="ARBA00022692"/>
    </source>
</evidence>
<organism evidence="8 9">
    <name type="scientific">Trypanosoma conorhini</name>
    <dbReference type="NCBI Taxonomy" id="83891"/>
    <lineage>
        <taxon>Eukaryota</taxon>
        <taxon>Discoba</taxon>
        <taxon>Euglenozoa</taxon>
        <taxon>Kinetoplastea</taxon>
        <taxon>Metakinetoplastina</taxon>
        <taxon>Trypanosomatida</taxon>
        <taxon>Trypanosomatidae</taxon>
        <taxon>Trypanosoma</taxon>
    </lineage>
</organism>
<feature type="transmembrane region" description="Helical" evidence="5">
    <location>
        <begin position="363"/>
        <end position="388"/>
    </location>
</feature>
<keyword evidence="4 5" id="KW-0472">Membrane</keyword>
<dbReference type="GeneID" id="40320581"/>
<dbReference type="OrthoDB" id="270930at2759"/>
<protein>
    <submittedName>
        <fullName evidence="8">ERGIC and golgi family 3</fullName>
    </submittedName>
</protein>
<gene>
    <name evidence="8" type="ORF">Tco025E_06970</name>
</gene>
<accession>A0A422NYC7</accession>
<feature type="domain" description="Endoplasmic reticulum vesicle transporter C-terminal" evidence="6">
    <location>
        <begin position="177"/>
        <end position="382"/>
    </location>
</feature>
<evidence type="ECO:0000313" key="9">
    <source>
        <dbReference type="Proteomes" id="UP000284403"/>
    </source>
</evidence>
<evidence type="ECO:0000256" key="5">
    <source>
        <dbReference type="SAM" id="Phobius"/>
    </source>
</evidence>
<dbReference type="PANTHER" id="PTHR10984:SF27">
    <property type="match status" value="1"/>
</dbReference>
<evidence type="ECO:0000256" key="4">
    <source>
        <dbReference type="ARBA" id="ARBA00023136"/>
    </source>
</evidence>
<evidence type="ECO:0000259" key="6">
    <source>
        <dbReference type="Pfam" id="PF07970"/>
    </source>
</evidence>
<dbReference type="Pfam" id="PF07970">
    <property type="entry name" value="COPIIcoated_ERV"/>
    <property type="match status" value="1"/>
</dbReference>
<dbReference type="Pfam" id="PF13850">
    <property type="entry name" value="ERGIC_N"/>
    <property type="match status" value="1"/>
</dbReference>
<dbReference type="RefSeq" id="XP_029226222.1">
    <property type="nucleotide sequence ID" value="XM_029373837.1"/>
</dbReference>
<dbReference type="GO" id="GO:0005783">
    <property type="term" value="C:endoplasmic reticulum"/>
    <property type="evidence" value="ECO:0007669"/>
    <property type="project" value="TreeGrafter"/>
</dbReference>
<keyword evidence="2 5" id="KW-0812">Transmembrane</keyword>
<evidence type="ECO:0000259" key="7">
    <source>
        <dbReference type="Pfam" id="PF13850"/>
    </source>
</evidence>
<dbReference type="GO" id="GO:0030134">
    <property type="term" value="C:COPII-coated ER to Golgi transport vesicle"/>
    <property type="evidence" value="ECO:0007669"/>
    <property type="project" value="TreeGrafter"/>
</dbReference>
<evidence type="ECO:0000313" key="8">
    <source>
        <dbReference type="EMBL" id="RNF10458.1"/>
    </source>
</evidence>
<sequence>MSVLRRRSLLVTEEPSQGPLLKKVAAVDLFPKPKEDYTRVQTYRGAVVSLVTVIVIALLVSWEVCSYMLGREAYKTELSVDTSVATEVDFNLDITFPKVPCHEISLDILDVTGTFKLNVTRNLLKTPVDSKGHLAFIGPRQGIGKHGISRYEAKDDPNSPEFCGSCFFGKDQAPIGKDQKLCCNSCEEVMKAHDQNNLPRPPKNEVEQCIYELSRLNPGCNYKGTLRLRKVGGRLYFAPKRVGGGFQIQDVMRFDSSHKINKLTIGDERVTRFSRRGVHYPLNGHEFDAQRRFSEIRYFLKVVPTTYPSWKNAVLNATYEYGVQWNHRFIPIGFGQLPSVSFGFEFQPIQVNNYFKRPSFSHFLVQLCGIVGGLFVVLGLIDSLVMWIGNYF</sequence>
<evidence type="ECO:0000256" key="3">
    <source>
        <dbReference type="ARBA" id="ARBA00022989"/>
    </source>
</evidence>
<keyword evidence="9" id="KW-1185">Reference proteome</keyword>
<dbReference type="InterPro" id="IPR045888">
    <property type="entry name" value="Erv"/>
</dbReference>
<evidence type="ECO:0000256" key="1">
    <source>
        <dbReference type="ARBA" id="ARBA00004370"/>
    </source>
</evidence>
<dbReference type="PANTHER" id="PTHR10984">
    <property type="entry name" value="ENDOPLASMIC RETICULUM-GOLGI INTERMEDIATE COMPARTMENT PROTEIN"/>
    <property type="match status" value="1"/>
</dbReference>
<dbReference type="Proteomes" id="UP000284403">
    <property type="component" value="Unassembled WGS sequence"/>
</dbReference>
<keyword evidence="3 5" id="KW-1133">Transmembrane helix</keyword>
<dbReference type="AlphaFoldDB" id="A0A422NYC7"/>
<reference evidence="8 9" key="1">
    <citation type="journal article" date="2018" name="BMC Genomics">
        <title>Genomic comparison of Trypanosoma conorhini and Trypanosoma rangeli to Trypanosoma cruzi strains of high and low virulence.</title>
        <authorList>
            <person name="Bradwell K.R."/>
            <person name="Koparde V.N."/>
            <person name="Matveyev A.V."/>
            <person name="Serrano M.G."/>
            <person name="Alves J.M."/>
            <person name="Parikh H."/>
            <person name="Huang B."/>
            <person name="Lee V."/>
            <person name="Espinosa-Alvarez O."/>
            <person name="Ortiz P.A."/>
            <person name="Costa-Martins A.G."/>
            <person name="Teixeira M.M."/>
            <person name="Buck G.A."/>
        </authorList>
    </citation>
    <scope>NUCLEOTIDE SEQUENCE [LARGE SCALE GENOMIC DNA]</scope>
    <source>
        <strain evidence="8 9">025E</strain>
    </source>
</reference>
<comment type="subcellular location">
    <subcellularLocation>
        <location evidence="1">Membrane</location>
    </subcellularLocation>
</comment>
<proteinExistence type="predicted"/>
<dbReference type="GO" id="GO:0016020">
    <property type="term" value="C:membrane"/>
    <property type="evidence" value="ECO:0007669"/>
    <property type="project" value="UniProtKB-SubCell"/>
</dbReference>
<comment type="caution">
    <text evidence="8">The sequence shown here is derived from an EMBL/GenBank/DDBJ whole genome shotgun (WGS) entry which is preliminary data.</text>
</comment>
<dbReference type="InterPro" id="IPR039542">
    <property type="entry name" value="Erv_N"/>
</dbReference>
<feature type="transmembrane region" description="Helical" evidence="5">
    <location>
        <begin position="46"/>
        <end position="69"/>
    </location>
</feature>
<dbReference type="EMBL" id="MKKU01000482">
    <property type="protein sequence ID" value="RNF10458.1"/>
    <property type="molecule type" value="Genomic_DNA"/>
</dbReference>
<name>A0A422NYC7_9TRYP</name>
<feature type="domain" description="Endoplasmic reticulum vesicle transporter N-terminal" evidence="7">
    <location>
        <begin position="25"/>
        <end position="115"/>
    </location>
</feature>